<protein>
    <submittedName>
        <fullName evidence="1">Uncharacterized protein</fullName>
    </submittedName>
</protein>
<comment type="caution">
    <text evidence="1">The sequence shown here is derived from an EMBL/GenBank/DDBJ whole genome shotgun (WGS) entry which is preliminary data.</text>
</comment>
<reference evidence="1" key="1">
    <citation type="journal article" date="2015" name="Microbiology">
        <title>Similarities in murine infection and immune response to Borrelia bissettii and Borrelia burgdorferi sensu stricto.</title>
        <authorList>
            <person name="Leydet B.F.Jr."/>
            <person name="Liang F.T."/>
        </authorList>
    </citation>
    <scope>NUCLEOTIDE SEQUENCE [LARGE SCALE GENOMIC DNA]</scope>
    <source>
        <strain evidence="1">CO275</strain>
        <plasmid evidence="1">unnamed</plasmid>
    </source>
</reference>
<gene>
    <name evidence="1" type="ORF">ER70_08245</name>
</gene>
<name>A0A1L8Z9X2_BORBI</name>
<accession>A0A1L8Z9X2</accession>
<organism evidence="1">
    <name type="scientific">Borrelia bissettiae</name>
    <name type="common">Borreliella bissettiae</name>
    <dbReference type="NCBI Taxonomy" id="64897"/>
    <lineage>
        <taxon>Bacteria</taxon>
        <taxon>Pseudomonadati</taxon>
        <taxon>Spirochaetota</taxon>
        <taxon>Spirochaetia</taxon>
        <taxon>Spirochaetales</taxon>
        <taxon>Borreliaceae</taxon>
        <taxon>Borreliella</taxon>
    </lineage>
</organism>
<proteinExistence type="predicted"/>
<sequence>MLVVFSVKLIYDAPYIRRIWTLLKMFNLNWRIFIIGNINFNKKIKFNSYNKALIVSYLPI</sequence>
<reference evidence="1" key="2">
    <citation type="submission" date="2015-07" db="EMBL/GenBank/DDBJ databases">
        <authorList>
            <person name="Noorani M."/>
        </authorList>
    </citation>
    <scope>NUCLEOTIDE SEQUENCE</scope>
    <source>
        <strain evidence="1">CO275</strain>
        <plasmid evidence="1">unnamed</plasmid>
    </source>
</reference>
<dbReference type="EMBL" id="JNBW01000494">
    <property type="protein sequence ID" value="OJH14528.1"/>
    <property type="molecule type" value="Genomic_DNA"/>
</dbReference>
<geneLocation type="plasmid" evidence="1">
    <name>unnamed</name>
</geneLocation>
<dbReference type="AlphaFoldDB" id="A0A1L8Z9X2"/>
<evidence type="ECO:0000313" key="1">
    <source>
        <dbReference type="EMBL" id="OJH14528.1"/>
    </source>
</evidence>
<keyword evidence="1" id="KW-0614">Plasmid</keyword>